<gene>
    <name evidence="1" type="ORF">UFOPK3001_01868</name>
</gene>
<organism evidence="1">
    <name type="scientific">freshwater metagenome</name>
    <dbReference type="NCBI Taxonomy" id="449393"/>
    <lineage>
        <taxon>unclassified sequences</taxon>
        <taxon>metagenomes</taxon>
        <taxon>ecological metagenomes</taxon>
    </lineage>
</organism>
<reference evidence="1" key="1">
    <citation type="submission" date="2020-05" db="EMBL/GenBank/DDBJ databases">
        <authorList>
            <person name="Chiriac C."/>
            <person name="Salcher M."/>
            <person name="Ghai R."/>
            <person name="Kavagutti S V."/>
        </authorList>
    </citation>
    <scope>NUCLEOTIDE SEQUENCE</scope>
</reference>
<evidence type="ECO:0000313" key="1">
    <source>
        <dbReference type="EMBL" id="CAB4815625.1"/>
    </source>
</evidence>
<dbReference type="AlphaFoldDB" id="A0A6J6Z4F1"/>
<name>A0A6J6Z4F1_9ZZZZ</name>
<sequence length="107" mass="10932">MIAGSSGSMFATGIGVSAGTLSSADAYTSVRAGSTCGLSARRVTRVSTSAAESAAETRIRRSWSTMSTFAPQSRRPYSISSGCQSAFIATAIAPTLVTAMNEMIHSG</sequence>
<proteinExistence type="predicted"/>
<protein>
    <submittedName>
        <fullName evidence="1">Unannotated protein</fullName>
    </submittedName>
</protein>
<accession>A0A6J6Z4F1</accession>
<dbReference type="EMBL" id="CAFAAJ010000141">
    <property type="protein sequence ID" value="CAB4815625.1"/>
    <property type="molecule type" value="Genomic_DNA"/>
</dbReference>